<dbReference type="RefSeq" id="WP_314514081.1">
    <property type="nucleotide sequence ID" value="NZ_JASJOU010000008.1"/>
</dbReference>
<dbReference type="Proteomes" id="UP001232063">
    <property type="component" value="Unassembled WGS sequence"/>
</dbReference>
<sequence>MSTYLDINLYPSFTNVFADETLKGIFYPLCTVEDKNKYPNHLFHFVSSNGLWMNEEYVTKENNTSYTLFDIADGKYYFAGDVRLYKGYTQAQLLFPRLEAEFEQNGKDYLKNRTKTKTYIHTLKQTLTPDEITDFDIDYFLQTFYEYSINKLHFQLYGGFAKFRSIIDGWASNKTKSPVVYPVATQELDYILGESVQDSTQKANHFDVLGRTAGEEFFTDGNDTVLLYDVQANKALCWNFYS</sequence>
<accession>A0AAE3R4H2</accession>
<organism evidence="1 2">
    <name type="scientific">Xanthocytophaga agilis</name>
    <dbReference type="NCBI Taxonomy" id="3048010"/>
    <lineage>
        <taxon>Bacteria</taxon>
        <taxon>Pseudomonadati</taxon>
        <taxon>Bacteroidota</taxon>
        <taxon>Cytophagia</taxon>
        <taxon>Cytophagales</taxon>
        <taxon>Rhodocytophagaceae</taxon>
        <taxon>Xanthocytophaga</taxon>
    </lineage>
</organism>
<protein>
    <submittedName>
        <fullName evidence="1">Uncharacterized protein</fullName>
    </submittedName>
</protein>
<evidence type="ECO:0000313" key="1">
    <source>
        <dbReference type="EMBL" id="MDJ1503466.1"/>
    </source>
</evidence>
<proteinExistence type="predicted"/>
<evidence type="ECO:0000313" key="2">
    <source>
        <dbReference type="Proteomes" id="UP001232063"/>
    </source>
</evidence>
<dbReference type="EMBL" id="JASJOU010000008">
    <property type="protein sequence ID" value="MDJ1503466.1"/>
    <property type="molecule type" value="Genomic_DNA"/>
</dbReference>
<dbReference type="AlphaFoldDB" id="A0AAE3R4H2"/>
<name>A0AAE3R4H2_9BACT</name>
<comment type="caution">
    <text evidence="1">The sequence shown here is derived from an EMBL/GenBank/DDBJ whole genome shotgun (WGS) entry which is preliminary data.</text>
</comment>
<gene>
    <name evidence="1" type="ORF">QNI22_22550</name>
</gene>
<keyword evidence="2" id="KW-1185">Reference proteome</keyword>
<reference evidence="1" key="1">
    <citation type="submission" date="2023-05" db="EMBL/GenBank/DDBJ databases">
        <authorList>
            <person name="Zhang X."/>
        </authorList>
    </citation>
    <scope>NUCLEOTIDE SEQUENCE</scope>
    <source>
        <strain evidence="1">BD1B2-1</strain>
    </source>
</reference>